<keyword evidence="3" id="KW-1185">Reference proteome</keyword>
<feature type="region of interest" description="Disordered" evidence="1">
    <location>
        <begin position="1"/>
        <end position="227"/>
    </location>
</feature>
<feature type="compositionally biased region" description="Pro residues" evidence="1">
    <location>
        <begin position="62"/>
        <end position="74"/>
    </location>
</feature>
<dbReference type="AlphaFoldDB" id="A0A852JPK6"/>
<gene>
    <name evidence="2" type="primary">Agap2_0</name>
    <name evidence="2" type="ORF">SPIPAS_R10466</name>
</gene>
<evidence type="ECO:0000313" key="3">
    <source>
        <dbReference type="Proteomes" id="UP000618746"/>
    </source>
</evidence>
<protein>
    <submittedName>
        <fullName evidence="2">AGAP2 protein</fullName>
    </submittedName>
</protein>
<sequence>LLPPPLPAVPPKPDPRGAKGTLEGSGRALAALDIPQPAGTPRRPLLSQATWGGPEGPLEAPRAPPPPPDPPTGSPHPSAGARRLRLAGPKPPKAGSGGGSRGTPEPRAGKAPGKGAGSRLSWPEGEGKGRPKAGGKSEGPPRARLSPSKGKSKTLDYSDLQPGVLVAAPAPETGLKRGREGGRASTRDRKMLKFISGIFTKSPAATPTHPAPPWAPPGAEPPGGTPH</sequence>
<feature type="non-terminal residue" evidence="2">
    <location>
        <position position="227"/>
    </location>
</feature>
<dbReference type="OrthoDB" id="6136903at2759"/>
<proteinExistence type="predicted"/>
<dbReference type="EMBL" id="WBNQ01036030">
    <property type="protein sequence ID" value="NXX67292.1"/>
    <property type="molecule type" value="Genomic_DNA"/>
</dbReference>
<organism evidence="2 3">
    <name type="scientific">Spizella passerina</name>
    <name type="common">Chipping sparrow</name>
    <dbReference type="NCBI Taxonomy" id="40210"/>
    <lineage>
        <taxon>Eukaryota</taxon>
        <taxon>Metazoa</taxon>
        <taxon>Chordata</taxon>
        <taxon>Craniata</taxon>
        <taxon>Vertebrata</taxon>
        <taxon>Euteleostomi</taxon>
        <taxon>Archelosauria</taxon>
        <taxon>Archosauria</taxon>
        <taxon>Dinosauria</taxon>
        <taxon>Saurischia</taxon>
        <taxon>Theropoda</taxon>
        <taxon>Coelurosauria</taxon>
        <taxon>Aves</taxon>
        <taxon>Neognathae</taxon>
        <taxon>Neoaves</taxon>
        <taxon>Telluraves</taxon>
        <taxon>Australaves</taxon>
        <taxon>Passeriformes</taxon>
        <taxon>Passerellidae</taxon>
        <taxon>Spizella</taxon>
    </lineage>
</organism>
<evidence type="ECO:0000313" key="2">
    <source>
        <dbReference type="EMBL" id="NXX67292.1"/>
    </source>
</evidence>
<evidence type="ECO:0000256" key="1">
    <source>
        <dbReference type="SAM" id="MobiDB-lite"/>
    </source>
</evidence>
<dbReference type="Proteomes" id="UP000618746">
    <property type="component" value="Unassembled WGS sequence"/>
</dbReference>
<feature type="compositionally biased region" description="Pro residues" evidence="1">
    <location>
        <begin position="209"/>
        <end position="227"/>
    </location>
</feature>
<accession>A0A852JPK6</accession>
<feature type="compositionally biased region" description="Pro residues" evidence="1">
    <location>
        <begin position="1"/>
        <end position="12"/>
    </location>
</feature>
<feature type="compositionally biased region" description="Low complexity" evidence="1">
    <location>
        <begin position="102"/>
        <end position="113"/>
    </location>
</feature>
<name>A0A852JPK6_SPIPA</name>
<reference evidence="2" key="1">
    <citation type="submission" date="2020-02" db="EMBL/GenBank/DDBJ databases">
        <title>Bird 10,000 Genomes (B10K) Project - Family phase.</title>
        <authorList>
            <person name="Zhang G."/>
        </authorList>
    </citation>
    <scope>NUCLEOTIDE SEQUENCE</scope>
    <source>
        <strain evidence="2">B10K-DU-023-52</strain>
        <tissue evidence="2">Mixed tissue sample</tissue>
    </source>
</reference>
<comment type="caution">
    <text evidence="2">The sequence shown here is derived from an EMBL/GenBank/DDBJ whole genome shotgun (WGS) entry which is preliminary data.</text>
</comment>
<feature type="compositionally biased region" description="Basic and acidic residues" evidence="1">
    <location>
        <begin position="174"/>
        <end position="191"/>
    </location>
</feature>
<feature type="non-terminal residue" evidence="2">
    <location>
        <position position="1"/>
    </location>
</feature>